<dbReference type="EMBL" id="AP025314">
    <property type="protein sequence ID" value="BDD09798.1"/>
    <property type="molecule type" value="Genomic_DNA"/>
</dbReference>
<protein>
    <submittedName>
        <fullName evidence="4">Peptidase M16</fullName>
    </submittedName>
</protein>
<dbReference type="PANTHER" id="PTHR11851:SF49">
    <property type="entry name" value="MITOCHONDRIAL-PROCESSING PEPTIDASE SUBUNIT ALPHA"/>
    <property type="match status" value="1"/>
</dbReference>
<dbReference type="Gene3D" id="3.30.830.10">
    <property type="entry name" value="Metalloenzyme, LuxS/M16 peptidase-like"/>
    <property type="match status" value="2"/>
</dbReference>
<evidence type="ECO:0000256" key="1">
    <source>
        <dbReference type="ARBA" id="ARBA00007261"/>
    </source>
</evidence>
<feature type="domain" description="Peptidase M16 N-terminal" evidence="2">
    <location>
        <begin position="16"/>
        <end position="160"/>
    </location>
</feature>
<dbReference type="Pfam" id="PF00675">
    <property type="entry name" value="Peptidase_M16"/>
    <property type="match status" value="1"/>
</dbReference>
<evidence type="ECO:0000259" key="2">
    <source>
        <dbReference type="Pfam" id="PF00675"/>
    </source>
</evidence>
<accession>A0AAU9CP19</accession>
<dbReference type="RefSeq" id="WP_338391389.1">
    <property type="nucleotide sequence ID" value="NZ_AP025314.1"/>
</dbReference>
<dbReference type="InterPro" id="IPR011765">
    <property type="entry name" value="Pept_M16_N"/>
</dbReference>
<evidence type="ECO:0000313" key="5">
    <source>
        <dbReference type="Proteomes" id="UP001348817"/>
    </source>
</evidence>
<dbReference type="KEGG" id="fax:FUAX_22300"/>
<gene>
    <name evidence="4" type="ORF">FUAX_22300</name>
</gene>
<dbReference type="Pfam" id="PF05193">
    <property type="entry name" value="Peptidase_M16_C"/>
    <property type="match status" value="1"/>
</dbReference>
<comment type="similarity">
    <text evidence="1">Belongs to the peptidase M16 family.</text>
</comment>
<dbReference type="InterPro" id="IPR007863">
    <property type="entry name" value="Peptidase_M16_C"/>
</dbReference>
<dbReference type="Proteomes" id="UP001348817">
    <property type="component" value="Chromosome"/>
</dbReference>
<keyword evidence="5" id="KW-1185">Reference proteome</keyword>
<name>A0AAU9CP19_9BACT</name>
<proteinExistence type="inferred from homology"/>
<evidence type="ECO:0000313" key="4">
    <source>
        <dbReference type="EMBL" id="BDD09798.1"/>
    </source>
</evidence>
<dbReference type="AlphaFoldDB" id="A0AAU9CP19"/>
<dbReference type="PANTHER" id="PTHR11851">
    <property type="entry name" value="METALLOPROTEASE"/>
    <property type="match status" value="1"/>
</dbReference>
<reference evidence="4 5" key="1">
    <citation type="submission" date="2021-12" db="EMBL/GenBank/DDBJ databases">
        <title>Genome sequencing of bacteria with rrn-lacking chromosome and rrn-plasmid.</title>
        <authorList>
            <person name="Anda M."/>
            <person name="Iwasaki W."/>
        </authorList>
    </citation>
    <scope>NUCLEOTIDE SEQUENCE [LARGE SCALE GENOMIC DNA]</scope>
    <source>
        <strain evidence="4 5">DSM 100852</strain>
    </source>
</reference>
<dbReference type="SUPFAM" id="SSF63411">
    <property type="entry name" value="LuxS/MPP-like metallohydrolase"/>
    <property type="match status" value="2"/>
</dbReference>
<dbReference type="InterPro" id="IPR011249">
    <property type="entry name" value="Metalloenz_LuxS/M16"/>
</dbReference>
<evidence type="ECO:0000259" key="3">
    <source>
        <dbReference type="Pfam" id="PF05193"/>
    </source>
</evidence>
<dbReference type="InterPro" id="IPR050361">
    <property type="entry name" value="MPP/UQCRC_Complex"/>
</dbReference>
<dbReference type="GO" id="GO:0046872">
    <property type="term" value="F:metal ion binding"/>
    <property type="evidence" value="ECO:0007669"/>
    <property type="project" value="InterPro"/>
</dbReference>
<sequence>MRDYEIHELPNGIRLIHKHVPYTKISHCGFMLDAGSRDEAEDQWGIAHFWEHMAFKGTGKRKAFHILNSIDAVGGELNAYTTKEKVCFHASVLDKYFPKAFELLADITFDSIFPEKQIENEKRVILEEMAMYTEVPEDAIQDDFDEVVFGGHTLGKNILGSRESVMAFGRDDFRRFIDGNMDTGRIVFSYIGSEPASKVFKLGEKLLSGIVKKTIERERKPFETYVANDKVVSKDCSQVHVAIGNVGYGIGHPDRLNLFMLSNILGGPALNSRLNLALREKYGYVYSIEAGSSAMTDTGLFSIFYATEPKYSKKTQALVYKELKKLREVPLGAVQLRRAKEQLLGQMAMSEENNQSLMLVMAKSLLDLGRIESFEAVTRRVQEVTSEDLQRVALEVFDEKKLSTLTFVPED</sequence>
<organism evidence="4 5">
    <name type="scientific">Fulvitalea axinellae</name>
    <dbReference type="NCBI Taxonomy" id="1182444"/>
    <lineage>
        <taxon>Bacteria</taxon>
        <taxon>Pseudomonadati</taxon>
        <taxon>Bacteroidota</taxon>
        <taxon>Cytophagia</taxon>
        <taxon>Cytophagales</taxon>
        <taxon>Persicobacteraceae</taxon>
        <taxon>Fulvitalea</taxon>
    </lineage>
</organism>
<feature type="domain" description="Peptidase M16 C-terminal" evidence="3">
    <location>
        <begin position="169"/>
        <end position="343"/>
    </location>
</feature>